<dbReference type="Pfam" id="PF00092">
    <property type="entry name" value="VWA"/>
    <property type="match status" value="1"/>
</dbReference>
<evidence type="ECO:0000259" key="4">
    <source>
        <dbReference type="PROSITE" id="PS51820"/>
    </source>
</evidence>
<dbReference type="InterPro" id="IPR037524">
    <property type="entry name" value="PA14/GLEYA"/>
</dbReference>
<dbReference type="PROSITE" id="PS50234">
    <property type="entry name" value="VWFA"/>
    <property type="match status" value="1"/>
</dbReference>
<dbReference type="SUPFAM" id="SSF53300">
    <property type="entry name" value="vWA-like"/>
    <property type="match status" value="1"/>
</dbReference>
<protein>
    <submittedName>
        <fullName evidence="5">Fibro-slime domain-containing protein</fullName>
    </submittedName>
</protein>
<keyword evidence="6" id="KW-1185">Reference proteome</keyword>
<dbReference type="Gene3D" id="2.60.40.1140">
    <property type="entry name" value="Collagen-binding surface protein Cna, B-type domain"/>
    <property type="match status" value="2"/>
</dbReference>
<feature type="domain" description="PA14" evidence="4">
    <location>
        <begin position="508"/>
        <end position="696"/>
    </location>
</feature>
<evidence type="ECO:0000313" key="5">
    <source>
        <dbReference type="EMBL" id="MDE1471501.1"/>
    </source>
</evidence>
<evidence type="ECO:0000259" key="3">
    <source>
        <dbReference type="PROSITE" id="PS50234"/>
    </source>
</evidence>
<proteinExistence type="predicted"/>
<feature type="region of interest" description="Disordered" evidence="1">
    <location>
        <begin position="161"/>
        <end position="189"/>
    </location>
</feature>
<dbReference type="InterPro" id="IPR011874">
    <property type="entry name" value="Fibro_Slime"/>
</dbReference>
<dbReference type="NCBIfam" id="TIGR02148">
    <property type="entry name" value="Fibro_Slime"/>
    <property type="match status" value="1"/>
</dbReference>
<dbReference type="Proteomes" id="UP001215087">
    <property type="component" value="Unassembled WGS sequence"/>
</dbReference>
<dbReference type="Gene3D" id="3.40.50.410">
    <property type="entry name" value="von Willebrand factor, type A domain"/>
    <property type="match status" value="1"/>
</dbReference>
<dbReference type="RefSeq" id="WP_227207885.1">
    <property type="nucleotide sequence ID" value="NZ_JAJCLO010000009.1"/>
</dbReference>
<feature type="signal peptide" evidence="2">
    <location>
        <begin position="1"/>
        <end position="32"/>
    </location>
</feature>
<name>A0ABT5UUK1_EUBLI</name>
<evidence type="ECO:0000313" key="6">
    <source>
        <dbReference type="Proteomes" id="UP001215087"/>
    </source>
</evidence>
<evidence type="ECO:0000256" key="2">
    <source>
        <dbReference type="SAM" id="SignalP"/>
    </source>
</evidence>
<evidence type="ECO:0000256" key="1">
    <source>
        <dbReference type="SAM" id="MobiDB-lite"/>
    </source>
</evidence>
<dbReference type="InterPro" id="IPR036465">
    <property type="entry name" value="vWFA_dom_sf"/>
</dbReference>
<organism evidence="5 6">
    <name type="scientific">Eubacterium limosum</name>
    <dbReference type="NCBI Taxonomy" id="1736"/>
    <lineage>
        <taxon>Bacteria</taxon>
        <taxon>Bacillati</taxon>
        <taxon>Bacillota</taxon>
        <taxon>Clostridia</taxon>
        <taxon>Eubacteriales</taxon>
        <taxon>Eubacteriaceae</taxon>
        <taxon>Eubacterium</taxon>
    </lineage>
</organism>
<reference evidence="5 6" key="1">
    <citation type="submission" date="2023-02" db="EMBL/GenBank/DDBJ databases">
        <title>Comparative genome analysis of Eubacterium limosum species.</title>
        <authorList>
            <person name="Bak J.E."/>
        </authorList>
    </citation>
    <scope>NUCLEOTIDE SEQUENCE [LARGE SCALE GENOMIC DNA]</scope>
    <source>
        <strain evidence="5 6">KGMB01548</strain>
    </source>
</reference>
<feature type="domain" description="VWFA" evidence="3">
    <location>
        <begin position="1190"/>
        <end position="1405"/>
    </location>
</feature>
<comment type="caution">
    <text evidence="5">The sequence shown here is derived from an EMBL/GenBank/DDBJ whole genome shotgun (WGS) entry which is preliminary data.</text>
</comment>
<dbReference type="CDD" id="cd00198">
    <property type="entry name" value="vWFA"/>
    <property type="match status" value="1"/>
</dbReference>
<gene>
    <name evidence="5" type="ORF">PTZ04_14680</name>
</gene>
<keyword evidence="2" id="KW-0732">Signal</keyword>
<accession>A0ABT5UUK1</accession>
<dbReference type="EMBL" id="JAQSVD010000008">
    <property type="protein sequence ID" value="MDE1471501.1"/>
    <property type="molecule type" value="Genomic_DNA"/>
</dbReference>
<feature type="chain" id="PRO_5046115263" evidence="2">
    <location>
        <begin position="33"/>
        <end position="1816"/>
    </location>
</feature>
<dbReference type="Pfam" id="PF24547">
    <property type="entry name" value="DUF7601"/>
    <property type="match status" value="1"/>
</dbReference>
<dbReference type="InterPro" id="IPR002035">
    <property type="entry name" value="VWF_A"/>
</dbReference>
<sequence>MKSVKRLSRYTSILLSMLLMLSAMSPGLTALAQEKANAAPAALTYEDDSITAELKATGGTSLPAGAALTVKALNKDSQDEAEKALYAQTEAGLNAKASEQGTSIDGFSAYSITLTDKNKRDITPKTGSFTLKITDKNAAAPEAYKQSPDGQKSIALYQAAEAKDEQNNPVSTMEPKQEDAASINTDPDGNVTGVETALTTLKPVAVTWQNPQQQAMEEAIALSAQALADNQFSYQFEVNGQVDASNLVIDFKENDMRGTDLNISELLGGKTSTIKKVTPNTDIPIEDFIPEGLNGYQLMQGSLEAPQYFQYVKSINIKTESKSGKISAIQIKSNGNQICNIIGKNYKLVFCCMESLKTIPTIDSASKGVEIQMFDYPSSLPDWNSWGHAGGGQLKQDLLKKTLTTNKDGEKIPERADNRGDLSENFSIKDNKNYKGTANHLFSEAAYNADGTFSYSSFDNYAFLDQEKTDEKGNKNFTVYQALGTPVDNDQTFCFQRGNFFPYNKIDKGAPAYNNKNYYDENGKRLESNAPRYGETLYQTLNADGTDYGVDYYFGMVVTANFIQQKDGKYNGQNMVYNFNGDDDMWVFIDDVLVLDLGGVHDAQSGSVDFATGKVTWSNNASEGNSIIKHTGESTIKKQFEEANSANKAEWSGDTFANYTGHEIKIFYMERGAGASNCKMQFNLPTVPKDSISVTKEVTNVNEGAYTDVDFDFKLYVETQKGEDTEGKETIEQGEKTYVLATNEPYTLKDGTDETPGQTTGNEGIFKLKHGQTAYFNGKDNTGIAEAGKKYIVQEVGVDKTQYDKFTVSANATDEKEVDVTEKTIDGKTIVQTSPLTVGTNMIVKMQNKCDGKNLHTINITKQIDGGQASDDNFTAQVTIGGKPYTGKYRVADKNTTEEQWKSVKEQTTEDGSIQLKASQTIRIENIAAGTSFEVTETAPDESKYNTPTYDVSNADAIDKTDKASGKVNLGSNPQITIINHLKLSADSISTNKTAKVHDWDDRTYDITLQASSNVTGDVVSSVPYDIVMVLDKSGSMNSEFLDLEEYTGDVFNTELSDTKYYYKTKSGIYQALNVKNHGDTVATYTDTEDNGKIKTVTLKKDTVYYRTAYIKWDKPYFEGSQTPIGLDPAYTYYYKVTENEKLLADDNKTVLNFRGKKYVELYFAGIQDNQTAKLYTYDKKGDYNPKIFKTVKISDIASNVYIANPSGKRKLKALEEASSQFVSNVSQLSPDSRISIINFASEAVIEKSDEKTFLRVGNPESLNTLKDWTKSHFLATNTRADLGLGAAETVLNDSDKSHWEAVESDKERKKMVVFFTDGVPTNDSGAYSSTTEKNAIAAAERIRDTNGATVYALGVFDGAFNNGTVQEKFTVKQLNNYMTQVTGDPSRYMVANDADSLNKLFSSISTDVGQSIEGATITDVIDSRFELTDEAKAALEASGAIVTVNDTGTTTITWNNQTINQNIGDTAGWERTFRVRAKEDYIGANNVTTNAAGSQVQVGEITKPFESPVVNVKADINLLDQARTIFYDETVPNEGDLLTRIREIQQKSDISASKYGTAACQIEWQKEAGENTSIDAMTQDKPEKDTHYTVNVRYDAGAPSDLSTANTDGHKNGDDSNTITAQGKYDVHVVKGQLQITKKIEEQYTNIKQINANQTFVFKIERYEVDQNGNKGKLAETFYETINFNANETGTEKTKLVSGLKKGYYTVTEESNWSQKYKLDNKTDNFEGNQEETADLLIGKHLKEAANNNGKPEFYGLDETKLKDSSGAELPATQQYSHLAEGSKATVEFTNKLNTNWKWLSDTAAAVNVFDGNAQ</sequence>
<dbReference type="InterPro" id="IPR055382">
    <property type="entry name" value="DUF7601"/>
</dbReference>
<dbReference type="PROSITE" id="PS51820">
    <property type="entry name" value="PA14"/>
    <property type="match status" value="1"/>
</dbReference>